<dbReference type="Proteomes" id="UP000003490">
    <property type="component" value="Unassembled WGS sequence"/>
</dbReference>
<reference evidence="2 3" key="1">
    <citation type="submission" date="2007-08" db="EMBL/GenBank/DDBJ databases">
        <title>Draft genome sequence of Clostridium leptum (DSM 753).</title>
        <authorList>
            <person name="Sudarsanam P."/>
            <person name="Ley R."/>
            <person name="Guruge J."/>
            <person name="Turnbaugh P.J."/>
            <person name="Mahowald M."/>
            <person name="Liep D."/>
            <person name="Gordon J."/>
        </authorList>
    </citation>
    <scope>NUCLEOTIDE SEQUENCE [LARGE SCALE GENOMIC DNA]</scope>
    <source>
        <strain evidence="2 3">DSM 753</strain>
    </source>
</reference>
<evidence type="ECO:0000313" key="3">
    <source>
        <dbReference type="Proteomes" id="UP000003490"/>
    </source>
</evidence>
<reference evidence="2 3" key="2">
    <citation type="submission" date="2007-08" db="EMBL/GenBank/DDBJ databases">
        <authorList>
            <person name="Fulton L."/>
            <person name="Clifton S."/>
            <person name="Fulton B."/>
            <person name="Xu J."/>
            <person name="Minx P."/>
            <person name="Pepin K.H."/>
            <person name="Johnson M."/>
            <person name="Thiruvilangam P."/>
            <person name="Bhonagiri V."/>
            <person name="Nash W.E."/>
            <person name="Wang C."/>
            <person name="Mardis E.R."/>
            <person name="Wilson R.K."/>
        </authorList>
    </citation>
    <scope>NUCLEOTIDE SEQUENCE [LARGE SCALE GENOMIC DNA]</scope>
    <source>
        <strain evidence="2 3">DSM 753</strain>
    </source>
</reference>
<evidence type="ECO:0000256" key="1">
    <source>
        <dbReference type="SAM" id="MobiDB-lite"/>
    </source>
</evidence>
<sequence length="39" mass="4554">MPAYVRRKQAKRAKKAESLKCESINKSRPKNIRKLLVNV</sequence>
<dbReference type="EMBL" id="ABCB02000019">
    <property type="protein sequence ID" value="EDO60638.1"/>
    <property type="molecule type" value="Genomic_DNA"/>
</dbReference>
<name>A7VUI8_9FIRM</name>
<dbReference type="AlphaFoldDB" id="A7VUI8"/>
<feature type="region of interest" description="Disordered" evidence="1">
    <location>
        <begin position="1"/>
        <end position="20"/>
    </location>
</feature>
<comment type="caution">
    <text evidence="2">The sequence shown here is derived from an EMBL/GenBank/DDBJ whole genome shotgun (WGS) entry which is preliminary data.</text>
</comment>
<protein>
    <submittedName>
        <fullName evidence="2">Uncharacterized protein</fullName>
    </submittedName>
</protein>
<accession>A7VUI8</accession>
<proteinExistence type="predicted"/>
<evidence type="ECO:0000313" key="2">
    <source>
        <dbReference type="EMBL" id="EDO60638.1"/>
    </source>
</evidence>
<feature type="compositionally biased region" description="Basic residues" evidence="1">
    <location>
        <begin position="1"/>
        <end position="14"/>
    </location>
</feature>
<dbReference type="HOGENOM" id="CLU_3307402_0_0_9"/>
<gene>
    <name evidence="2" type="ORF">CLOLEP_02234</name>
</gene>
<organism evidence="2 3">
    <name type="scientific">[Clostridium] leptum DSM 753</name>
    <dbReference type="NCBI Taxonomy" id="428125"/>
    <lineage>
        <taxon>Bacteria</taxon>
        <taxon>Bacillati</taxon>
        <taxon>Bacillota</taxon>
        <taxon>Clostridia</taxon>
        <taxon>Eubacteriales</taxon>
        <taxon>Oscillospiraceae</taxon>
        <taxon>Oscillospiraceae incertae sedis</taxon>
    </lineage>
</organism>